<feature type="compositionally biased region" description="Low complexity" evidence="1">
    <location>
        <begin position="25"/>
        <end position="40"/>
    </location>
</feature>
<protein>
    <submittedName>
        <fullName evidence="2">Uncharacterized protein</fullName>
    </submittedName>
</protein>
<dbReference type="AlphaFoldDB" id="A0AAE0P0V0"/>
<feature type="region of interest" description="Disordered" evidence="1">
    <location>
        <begin position="208"/>
        <end position="239"/>
    </location>
</feature>
<evidence type="ECO:0000313" key="3">
    <source>
        <dbReference type="Proteomes" id="UP001285441"/>
    </source>
</evidence>
<evidence type="ECO:0000256" key="1">
    <source>
        <dbReference type="SAM" id="MobiDB-lite"/>
    </source>
</evidence>
<organism evidence="2 3">
    <name type="scientific">Podospora didyma</name>
    <dbReference type="NCBI Taxonomy" id="330526"/>
    <lineage>
        <taxon>Eukaryota</taxon>
        <taxon>Fungi</taxon>
        <taxon>Dikarya</taxon>
        <taxon>Ascomycota</taxon>
        <taxon>Pezizomycotina</taxon>
        <taxon>Sordariomycetes</taxon>
        <taxon>Sordariomycetidae</taxon>
        <taxon>Sordariales</taxon>
        <taxon>Podosporaceae</taxon>
        <taxon>Podospora</taxon>
    </lineage>
</organism>
<reference evidence="2" key="1">
    <citation type="journal article" date="2023" name="Mol. Phylogenet. Evol.">
        <title>Genome-scale phylogeny and comparative genomics of the fungal order Sordariales.</title>
        <authorList>
            <person name="Hensen N."/>
            <person name="Bonometti L."/>
            <person name="Westerberg I."/>
            <person name="Brannstrom I.O."/>
            <person name="Guillou S."/>
            <person name="Cros-Aarteil S."/>
            <person name="Calhoun S."/>
            <person name="Haridas S."/>
            <person name="Kuo A."/>
            <person name="Mondo S."/>
            <person name="Pangilinan J."/>
            <person name="Riley R."/>
            <person name="LaButti K."/>
            <person name="Andreopoulos B."/>
            <person name="Lipzen A."/>
            <person name="Chen C."/>
            <person name="Yan M."/>
            <person name="Daum C."/>
            <person name="Ng V."/>
            <person name="Clum A."/>
            <person name="Steindorff A."/>
            <person name="Ohm R.A."/>
            <person name="Martin F."/>
            <person name="Silar P."/>
            <person name="Natvig D.O."/>
            <person name="Lalanne C."/>
            <person name="Gautier V."/>
            <person name="Ament-Velasquez S.L."/>
            <person name="Kruys A."/>
            <person name="Hutchinson M.I."/>
            <person name="Powell A.J."/>
            <person name="Barry K."/>
            <person name="Miller A.N."/>
            <person name="Grigoriev I.V."/>
            <person name="Debuchy R."/>
            <person name="Gladieux P."/>
            <person name="Hiltunen Thoren M."/>
            <person name="Johannesson H."/>
        </authorList>
    </citation>
    <scope>NUCLEOTIDE SEQUENCE</scope>
    <source>
        <strain evidence="2">CBS 232.78</strain>
    </source>
</reference>
<proteinExistence type="predicted"/>
<feature type="compositionally biased region" description="Acidic residues" evidence="1">
    <location>
        <begin position="87"/>
        <end position="124"/>
    </location>
</feature>
<dbReference type="EMBL" id="JAULSW010000002">
    <property type="protein sequence ID" value="KAK3391231.1"/>
    <property type="molecule type" value="Genomic_DNA"/>
</dbReference>
<name>A0AAE0P0V0_9PEZI</name>
<keyword evidence="3" id="KW-1185">Reference proteome</keyword>
<feature type="region of interest" description="Disordered" evidence="1">
    <location>
        <begin position="471"/>
        <end position="491"/>
    </location>
</feature>
<accession>A0AAE0P0V0</accession>
<comment type="caution">
    <text evidence="2">The sequence shown here is derived from an EMBL/GenBank/DDBJ whole genome shotgun (WGS) entry which is preliminary data.</text>
</comment>
<feature type="compositionally biased region" description="Polar residues" evidence="1">
    <location>
        <begin position="473"/>
        <end position="491"/>
    </location>
</feature>
<sequence>MSRNVRQKYPAQPVKPTKKRRDSNSDSNTDSSSLNLSDDTGYSGVEDVSESDNDDDEERMLAAESVHIATNEVARKRIFETPRPQTFEDDEGQDADEEEDDDDDDEHEEDDDNDDDEIELEIIPDDTGSWDGILSENEVEVSAEQAAYTLDQYAANVEIERHVRFAGVPDSDSDSTTSDTSEDVKDFFPDIFVDQSTLDPAFRREIELDEDSSNSGSFWDYNNSQDMQCNDSDDDLAGPAGYVVDEITPVATPMTSQAPTEASTPVASGEVQELDGYETDGDTTEEDTPEPVVRKKTKRPHSLQVSSDSDTERPTSRFRRGRPRIGQFNLDSRNKKPVAVVNHISRKLVIFTPQRENRLDLSPESFNVDFSAPDLTGCSPILSNPGYVMMGAMFSSNPFADYLNTQPYGPTEAFFPMTSDAITGEDSDESEIGVPQEDEEESMLKIEDFITFHHDSSDEEELEPTWDRDLATAASSPQRPRTAASGTSAVTDASVGDVHPLLSHFGNNSDAVGAFRRNQINQQLINSEQASQESLAFSGPYYHGTLRGIKTGSMETVTTPITPVRRQRRTNSLMNPITMNTANGASGINVLAEIQGSSPSVMSQKRKASNPLGDSMHKRHRSISDMEVLHIQS</sequence>
<evidence type="ECO:0000313" key="2">
    <source>
        <dbReference type="EMBL" id="KAK3391231.1"/>
    </source>
</evidence>
<feature type="region of interest" description="Disordered" evidence="1">
    <location>
        <begin position="255"/>
        <end position="329"/>
    </location>
</feature>
<feature type="region of interest" description="Disordered" evidence="1">
    <location>
        <begin position="1"/>
        <end position="135"/>
    </location>
</feature>
<reference evidence="2" key="2">
    <citation type="submission" date="2023-06" db="EMBL/GenBank/DDBJ databases">
        <authorList>
            <consortium name="Lawrence Berkeley National Laboratory"/>
            <person name="Haridas S."/>
            <person name="Hensen N."/>
            <person name="Bonometti L."/>
            <person name="Westerberg I."/>
            <person name="Brannstrom I.O."/>
            <person name="Guillou S."/>
            <person name="Cros-Aarteil S."/>
            <person name="Calhoun S."/>
            <person name="Kuo A."/>
            <person name="Mondo S."/>
            <person name="Pangilinan J."/>
            <person name="Riley R."/>
            <person name="LaButti K."/>
            <person name="Andreopoulos B."/>
            <person name="Lipzen A."/>
            <person name="Chen C."/>
            <person name="Yanf M."/>
            <person name="Daum C."/>
            <person name="Ng V."/>
            <person name="Clum A."/>
            <person name="Steindorff A."/>
            <person name="Ohm R."/>
            <person name="Martin F."/>
            <person name="Silar P."/>
            <person name="Natvig D."/>
            <person name="Lalanne C."/>
            <person name="Gautier V."/>
            <person name="Ament-velasquez S.L."/>
            <person name="Kruys A."/>
            <person name="Hutchinson M.I."/>
            <person name="Powell A.J."/>
            <person name="Barry K."/>
            <person name="Miller A.N."/>
            <person name="Grigoriev I.V."/>
            <person name="Debuchy R."/>
            <person name="Gladieux P."/>
            <person name="Thoren M.H."/>
            <person name="Johannesson H."/>
        </authorList>
    </citation>
    <scope>NUCLEOTIDE SEQUENCE</scope>
    <source>
        <strain evidence="2">CBS 232.78</strain>
    </source>
</reference>
<feature type="compositionally biased region" description="Acidic residues" evidence="1">
    <location>
        <begin position="47"/>
        <end position="58"/>
    </location>
</feature>
<feature type="compositionally biased region" description="Acidic residues" evidence="1">
    <location>
        <begin position="272"/>
        <end position="289"/>
    </location>
</feature>
<feature type="region of interest" description="Disordered" evidence="1">
    <location>
        <begin position="597"/>
        <end position="621"/>
    </location>
</feature>
<dbReference type="Proteomes" id="UP001285441">
    <property type="component" value="Unassembled WGS sequence"/>
</dbReference>
<feature type="compositionally biased region" description="Polar residues" evidence="1">
    <location>
        <begin position="255"/>
        <end position="266"/>
    </location>
</feature>
<gene>
    <name evidence="2" type="ORF">B0H63DRAFT_520419</name>
</gene>
<feature type="compositionally biased region" description="Polar residues" evidence="1">
    <location>
        <begin position="213"/>
        <end position="230"/>
    </location>
</feature>